<dbReference type="PANTHER" id="PTHR38640:SF1">
    <property type="entry name" value="GEO09659P1"/>
    <property type="match status" value="1"/>
</dbReference>
<keyword evidence="1" id="KW-0472">Membrane</keyword>
<organism evidence="2">
    <name type="scientific">Menopon gallinae</name>
    <name type="common">poultry shaft louse</name>
    <dbReference type="NCBI Taxonomy" id="328185"/>
    <lineage>
        <taxon>Eukaryota</taxon>
        <taxon>Metazoa</taxon>
        <taxon>Ecdysozoa</taxon>
        <taxon>Arthropoda</taxon>
        <taxon>Hexapoda</taxon>
        <taxon>Insecta</taxon>
        <taxon>Pterygota</taxon>
        <taxon>Neoptera</taxon>
        <taxon>Paraneoptera</taxon>
        <taxon>Psocodea</taxon>
        <taxon>Troctomorpha</taxon>
        <taxon>Phthiraptera</taxon>
        <taxon>Amblycera</taxon>
        <taxon>Menoponidae</taxon>
        <taxon>Menopon</taxon>
    </lineage>
</organism>
<keyword evidence="1" id="KW-0812">Transmembrane</keyword>
<keyword evidence="1" id="KW-1133">Transmembrane helix</keyword>
<gene>
    <name evidence="2" type="ORF">PYX00_004941</name>
</gene>
<dbReference type="PANTHER" id="PTHR38640">
    <property type="entry name" value="GEO09659P1"/>
    <property type="match status" value="1"/>
</dbReference>
<evidence type="ECO:0000256" key="1">
    <source>
        <dbReference type="SAM" id="Phobius"/>
    </source>
</evidence>
<feature type="transmembrane region" description="Helical" evidence="1">
    <location>
        <begin position="125"/>
        <end position="141"/>
    </location>
</feature>
<reference evidence="2" key="1">
    <citation type="journal article" date="2024" name="Gigascience">
        <title>Chromosome-level genome of the poultry shaft louse Menopon gallinae provides insight into the host-switching and adaptive evolution of parasitic lice.</title>
        <authorList>
            <person name="Xu Y."/>
            <person name="Ma L."/>
            <person name="Liu S."/>
            <person name="Liang Y."/>
            <person name="Liu Q."/>
            <person name="He Z."/>
            <person name="Tian L."/>
            <person name="Duan Y."/>
            <person name="Cai W."/>
            <person name="Li H."/>
            <person name="Song F."/>
        </authorList>
    </citation>
    <scope>NUCLEOTIDE SEQUENCE</scope>
    <source>
        <strain evidence="2">Cailab_2023a</strain>
    </source>
</reference>
<protein>
    <submittedName>
        <fullName evidence="2">Uncharacterized protein</fullName>
    </submittedName>
</protein>
<accession>A0AAW2I5W5</accession>
<feature type="transmembrane region" description="Helical" evidence="1">
    <location>
        <begin position="96"/>
        <end position="118"/>
    </location>
</feature>
<name>A0AAW2I5W5_9NEOP</name>
<evidence type="ECO:0000313" key="2">
    <source>
        <dbReference type="EMBL" id="KAL0277775.1"/>
    </source>
</evidence>
<sequence>MDKIKKEKRPDSLDPKSTHTAVIKPITVSNVLYYYCPIIGTTSYTLLSINVLNPALRFSFLAKRDLTNVLLVNSVIGIGCYVYSRPHLKLATDNSRFGFSAFGSMIFTFSSVLFWALLRSLLPENVAICSAVGVATSYIFVKGATNYLEFVDSKIGK</sequence>
<dbReference type="EMBL" id="JARGDH010000002">
    <property type="protein sequence ID" value="KAL0277775.1"/>
    <property type="molecule type" value="Genomic_DNA"/>
</dbReference>
<feature type="transmembrane region" description="Helical" evidence="1">
    <location>
        <begin position="66"/>
        <end position="84"/>
    </location>
</feature>
<dbReference type="AlphaFoldDB" id="A0AAW2I5W5"/>
<proteinExistence type="predicted"/>
<comment type="caution">
    <text evidence="2">The sequence shown here is derived from an EMBL/GenBank/DDBJ whole genome shotgun (WGS) entry which is preliminary data.</text>
</comment>